<dbReference type="PANTHER" id="PTHR43130:SF3">
    <property type="entry name" value="HTH-TYPE TRANSCRIPTIONAL REGULATOR RV1931C"/>
    <property type="match status" value="1"/>
</dbReference>
<evidence type="ECO:0000313" key="5">
    <source>
        <dbReference type="EMBL" id="RVU38952.1"/>
    </source>
</evidence>
<feature type="domain" description="HTH araC/xylS-type" evidence="4">
    <location>
        <begin position="242"/>
        <end position="340"/>
    </location>
</feature>
<protein>
    <submittedName>
        <fullName evidence="5">Helix-turn-helix domain-containing protein</fullName>
    </submittedName>
</protein>
<dbReference type="PROSITE" id="PS01124">
    <property type="entry name" value="HTH_ARAC_FAMILY_2"/>
    <property type="match status" value="1"/>
</dbReference>
<keyword evidence="1" id="KW-0805">Transcription regulation</keyword>
<dbReference type="InterPro" id="IPR018062">
    <property type="entry name" value="HTH_AraC-typ_CS"/>
</dbReference>
<keyword evidence="6" id="KW-1185">Reference proteome</keyword>
<dbReference type="Gene3D" id="3.40.50.880">
    <property type="match status" value="1"/>
</dbReference>
<dbReference type="GO" id="GO:0043565">
    <property type="term" value="F:sequence-specific DNA binding"/>
    <property type="evidence" value="ECO:0007669"/>
    <property type="project" value="InterPro"/>
</dbReference>
<dbReference type="InterPro" id="IPR029062">
    <property type="entry name" value="Class_I_gatase-like"/>
</dbReference>
<evidence type="ECO:0000313" key="6">
    <source>
        <dbReference type="Proteomes" id="UP000287447"/>
    </source>
</evidence>
<gene>
    <name evidence="5" type="ORF">EOI86_06720</name>
</gene>
<dbReference type="RefSeq" id="WP_127764324.1">
    <property type="nucleotide sequence ID" value="NZ_SADE01000001.1"/>
</dbReference>
<dbReference type="OrthoDB" id="9793422at2"/>
<reference evidence="6" key="1">
    <citation type="submission" date="2019-01" db="EMBL/GenBank/DDBJ databases">
        <title>Gri0909 isolated from a small marine red alga.</title>
        <authorList>
            <person name="Kim J."/>
            <person name="Jeong S.E."/>
            <person name="Jeon C.O."/>
        </authorList>
    </citation>
    <scope>NUCLEOTIDE SEQUENCE [LARGE SCALE GENOMIC DNA]</scope>
    <source>
        <strain evidence="6">Gri0909</strain>
    </source>
</reference>
<dbReference type="SUPFAM" id="SSF46689">
    <property type="entry name" value="Homeodomain-like"/>
    <property type="match status" value="2"/>
</dbReference>
<dbReference type="InterPro" id="IPR009057">
    <property type="entry name" value="Homeodomain-like_sf"/>
</dbReference>
<evidence type="ECO:0000256" key="2">
    <source>
        <dbReference type="ARBA" id="ARBA00023125"/>
    </source>
</evidence>
<dbReference type="InterPro" id="IPR018060">
    <property type="entry name" value="HTH_AraC"/>
</dbReference>
<dbReference type="PROSITE" id="PS00041">
    <property type="entry name" value="HTH_ARAC_FAMILY_1"/>
    <property type="match status" value="1"/>
</dbReference>
<dbReference type="SUPFAM" id="SSF52317">
    <property type="entry name" value="Class I glutamine amidotransferase-like"/>
    <property type="match status" value="1"/>
</dbReference>
<organism evidence="5 6">
    <name type="scientific">Hwanghaeella grinnelliae</name>
    <dbReference type="NCBI Taxonomy" id="2500179"/>
    <lineage>
        <taxon>Bacteria</taxon>
        <taxon>Pseudomonadati</taxon>
        <taxon>Pseudomonadota</taxon>
        <taxon>Alphaproteobacteria</taxon>
        <taxon>Rhodospirillales</taxon>
        <taxon>Rhodospirillaceae</taxon>
        <taxon>Hwanghaeella</taxon>
    </lineage>
</organism>
<dbReference type="Pfam" id="PF12833">
    <property type="entry name" value="HTH_18"/>
    <property type="match status" value="1"/>
</dbReference>
<dbReference type="InterPro" id="IPR052158">
    <property type="entry name" value="INH-QAR"/>
</dbReference>
<dbReference type="Gene3D" id="1.10.10.60">
    <property type="entry name" value="Homeodomain-like"/>
    <property type="match status" value="2"/>
</dbReference>
<dbReference type="EMBL" id="SADE01000001">
    <property type="protein sequence ID" value="RVU38952.1"/>
    <property type="molecule type" value="Genomic_DNA"/>
</dbReference>
<dbReference type="PANTHER" id="PTHR43130">
    <property type="entry name" value="ARAC-FAMILY TRANSCRIPTIONAL REGULATOR"/>
    <property type="match status" value="1"/>
</dbReference>
<dbReference type="GO" id="GO:0003700">
    <property type="term" value="F:DNA-binding transcription factor activity"/>
    <property type="evidence" value="ECO:0007669"/>
    <property type="project" value="InterPro"/>
</dbReference>
<evidence type="ECO:0000256" key="1">
    <source>
        <dbReference type="ARBA" id="ARBA00023015"/>
    </source>
</evidence>
<keyword evidence="2" id="KW-0238">DNA-binding</keyword>
<dbReference type="InterPro" id="IPR002818">
    <property type="entry name" value="DJ-1/PfpI"/>
</dbReference>
<keyword evidence="3" id="KW-0804">Transcription</keyword>
<accession>A0A3S2VRS0</accession>
<dbReference type="SMART" id="SM00342">
    <property type="entry name" value="HTH_ARAC"/>
    <property type="match status" value="1"/>
</dbReference>
<name>A0A3S2VRS0_9PROT</name>
<evidence type="ECO:0000259" key="4">
    <source>
        <dbReference type="PROSITE" id="PS01124"/>
    </source>
</evidence>
<proteinExistence type="predicted"/>
<sequence length="351" mass="38034">MLESKKQDGTSTDGPLSVAIFGSPAVGSSIAYSILDVLGSVGRDWEMLHGEPACPQVFKATLLSVDGAPYEDMNGRTIVPEGVLADYPAPDIIIVPDLHVDPGGPVPQWIDEPARWVAEAYDNGAIVASACSGALLLAAAGVLDGREATTHWGYADALIHHFPAIHLQRERILVQSGDGHRVITAGGASAWTDLMLHLIGRMAGAEQARRIAKLYLLEPHEDGQRCYASLASGKRHEDRLIADAQLWIADHYHEPNPVGAMAARSGLSERGFLRRFRRATGQSPAEYVQTLRVEEAKQMLETTATSIEDIAAECGYSEPSSFRSAFRKHVGIPASAYRRKWRGVAIRWAAP</sequence>
<dbReference type="AlphaFoldDB" id="A0A3S2VRS0"/>
<evidence type="ECO:0000256" key="3">
    <source>
        <dbReference type="ARBA" id="ARBA00023163"/>
    </source>
</evidence>
<comment type="caution">
    <text evidence="5">The sequence shown here is derived from an EMBL/GenBank/DDBJ whole genome shotgun (WGS) entry which is preliminary data.</text>
</comment>
<dbReference type="Proteomes" id="UP000287447">
    <property type="component" value="Unassembled WGS sequence"/>
</dbReference>
<dbReference type="Pfam" id="PF01965">
    <property type="entry name" value="DJ-1_PfpI"/>
    <property type="match status" value="1"/>
</dbReference>